<evidence type="ECO:0000313" key="2">
    <source>
        <dbReference type="WBParaSite" id="SVE_0671700.1"/>
    </source>
</evidence>
<dbReference type="AlphaFoldDB" id="A0A0K0FCZ9"/>
<evidence type="ECO:0000313" key="1">
    <source>
        <dbReference type="Proteomes" id="UP000035680"/>
    </source>
</evidence>
<accession>A0A0K0FCZ9</accession>
<organism evidence="1 2">
    <name type="scientific">Strongyloides venezuelensis</name>
    <name type="common">Threadworm</name>
    <dbReference type="NCBI Taxonomy" id="75913"/>
    <lineage>
        <taxon>Eukaryota</taxon>
        <taxon>Metazoa</taxon>
        <taxon>Ecdysozoa</taxon>
        <taxon>Nematoda</taxon>
        <taxon>Chromadorea</taxon>
        <taxon>Rhabditida</taxon>
        <taxon>Tylenchina</taxon>
        <taxon>Panagrolaimomorpha</taxon>
        <taxon>Strongyloidoidea</taxon>
        <taxon>Strongyloididae</taxon>
        <taxon>Strongyloides</taxon>
    </lineage>
</organism>
<dbReference type="WBParaSite" id="SVE_0671700.1">
    <property type="protein sequence ID" value="SVE_0671700.1"/>
    <property type="gene ID" value="SVE_0671700"/>
</dbReference>
<dbReference type="Proteomes" id="UP000035680">
    <property type="component" value="Unassembled WGS sequence"/>
</dbReference>
<protein>
    <submittedName>
        <fullName evidence="2">Si:dkey-2n12.1 protein (inferred by orthology to a zebrafish protein)</fullName>
    </submittedName>
</protein>
<keyword evidence="1" id="KW-1185">Reference proteome</keyword>
<reference evidence="1" key="1">
    <citation type="submission" date="2014-07" db="EMBL/GenBank/DDBJ databases">
        <authorList>
            <person name="Martin A.A"/>
            <person name="De Silva N."/>
        </authorList>
    </citation>
    <scope>NUCLEOTIDE SEQUENCE</scope>
</reference>
<reference evidence="2" key="2">
    <citation type="submission" date="2015-08" db="UniProtKB">
        <authorList>
            <consortium name="WormBaseParasite"/>
        </authorList>
    </citation>
    <scope>IDENTIFICATION</scope>
</reference>
<name>A0A0K0FCZ9_STRVS</name>
<sequence length="179" mass="20727">MNPPSLPEENMSNVKAKKLSLMHLRRNGCIRKKPTPPPLPPRRYGSVKKEILPQLPLKHFRYDRNGHKVIIESKSKCYYTVKTYVVRGVKFYECNCLTFLNQAEAKQYCQIINNNNGLNKEKYLWENTPIIGSSKKSISRSNSDLTHRKNSISEHTDFLVKRKNSFSGLRNSISKSRSN</sequence>
<proteinExistence type="predicted"/>